<gene>
    <name evidence="4" type="ORF">BU26DRAFT_487178</name>
</gene>
<dbReference type="Gene3D" id="3.90.25.10">
    <property type="entry name" value="UDP-galactose 4-epimerase, domain 1"/>
    <property type="match status" value="1"/>
</dbReference>
<dbReference type="PANTHER" id="PTHR42748:SF11">
    <property type="entry name" value="NMRA-LIKE DOMAIN-CONTAINING PROTEIN"/>
    <property type="match status" value="1"/>
</dbReference>
<dbReference type="Proteomes" id="UP000800094">
    <property type="component" value="Unassembled WGS sequence"/>
</dbReference>
<evidence type="ECO:0000256" key="1">
    <source>
        <dbReference type="ARBA" id="ARBA00006328"/>
    </source>
</evidence>
<dbReference type="InterPro" id="IPR036291">
    <property type="entry name" value="NAD(P)-bd_dom_sf"/>
</dbReference>
<dbReference type="GeneID" id="54579265"/>
<dbReference type="GO" id="GO:0005634">
    <property type="term" value="C:nucleus"/>
    <property type="evidence" value="ECO:0007669"/>
    <property type="project" value="TreeGrafter"/>
</dbReference>
<dbReference type="Pfam" id="PF05368">
    <property type="entry name" value="NmrA"/>
    <property type="match status" value="1"/>
</dbReference>
<evidence type="ECO:0000313" key="5">
    <source>
        <dbReference type="Proteomes" id="UP000800094"/>
    </source>
</evidence>
<name>A0A6A6IAH0_9PLEO</name>
<dbReference type="Gene3D" id="3.40.50.720">
    <property type="entry name" value="NAD(P)-binding Rossmann-like Domain"/>
    <property type="match status" value="1"/>
</dbReference>
<dbReference type="EMBL" id="ML987197">
    <property type="protein sequence ID" value="KAF2247565.1"/>
    <property type="molecule type" value="Genomic_DNA"/>
</dbReference>
<sequence length="314" mass="34528">MSGGKHLLVVFGATGNQGGSVAHAVLSSPDLSQRYSVRAITRNPNTPAAQALASAGAEVVRADMDDPSTLPGALKNASFIFAVTNTHYGRDTKAIETAQAQALCSEALRQGAQYIIWSSMSHPVEISGGKLKRVEHFDVKAEIETYIRGLPVKSAFFAPAGFFQNYYTSQKPRPSTANDGTYVLASLCRGDTVLPQLDITDTGAWVSAILAEPEKYEGKFFAAAEGLYTMDEVAATMSKVSGKTVKFQHVPDEVFKGFLPEGYREQLFEMYLLFRDYGYYGENMKEQVEWAKAQARGKLTNLEEFLRKTEFKLE</sequence>
<dbReference type="PANTHER" id="PTHR42748">
    <property type="entry name" value="NITROGEN METABOLITE REPRESSION PROTEIN NMRA FAMILY MEMBER"/>
    <property type="match status" value="1"/>
</dbReference>
<dbReference type="OrthoDB" id="300709at2759"/>
<keyword evidence="2" id="KW-0521">NADP</keyword>
<protein>
    <submittedName>
        <fullName evidence="4">NAD(P)-binding protein</fullName>
    </submittedName>
</protein>
<dbReference type="RefSeq" id="XP_033682569.1">
    <property type="nucleotide sequence ID" value="XM_033825935.1"/>
</dbReference>
<comment type="similarity">
    <text evidence="1">Belongs to the NmrA-type oxidoreductase family.</text>
</comment>
<organism evidence="4 5">
    <name type="scientific">Trematosphaeria pertusa</name>
    <dbReference type="NCBI Taxonomy" id="390896"/>
    <lineage>
        <taxon>Eukaryota</taxon>
        <taxon>Fungi</taxon>
        <taxon>Dikarya</taxon>
        <taxon>Ascomycota</taxon>
        <taxon>Pezizomycotina</taxon>
        <taxon>Dothideomycetes</taxon>
        <taxon>Pleosporomycetidae</taxon>
        <taxon>Pleosporales</taxon>
        <taxon>Massarineae</taxon>
        <taxon>Trematosphaeriaceae</taxon>
        <taxon>Trematosphaeria</taxon>
    </lineage>
</organism>
<evidence type="ECO:0000313" key="4">
    <source>
        <dbReference type="EMBL" id="KAF2247565.1"/>
    </source>
</evidence>
<dbReference type="InterPro" id="IPR051164">
    <property type="entry name" value="NmrA-like_oxidored"/>
</dbReference>
<keyword evidence="5" id="KW-1185">Reference proteome</keyword>
<proteinExistence type="inferred from homology"/>
<evidence type="ECO:0000256" key="2">
    <source>
        <dbReference type="ARBA" id="ARBA00022857"/>
    </source>
</evidence>
<dbReference type="CDD" id="cd05251">
    <property type="entry name" value="NmrA_like_SDR_a"/>
    <property type="match status" value="1"/>
</dbReference>
<reference evidence="4" key="1">
    <citation type="journal article" date="2020" name="Stud. Mycol.">
        <title>101 Dothideomycetes genomes: a test case for predicting lifestyles and emergence of pathogens.</title>
        <authorList>
            <person name="Haridas S."/>
            <person name="Albert R."/>
            <person name="Binder M."/>
            <person name="Bloem J."/>
            <person name="Labutti K."/>
            <person name="Salamov A."/>
            <person name="Andreopoulos B."/>
            <person name="Baker S."/>
            <person name="Barry K."/>
            <person name="Bills G."/>
            <person name="Bluhm B."/>
            <person name="Cannon C."/>
            <person name="Castanera R."/>
            <person name="Culley D."/>
            <person name="Daum C."/>
            <person name="Ezra D."/>
            <person name="Gonzalez J."/>
            <person name="Henrissat B."/>
            <person name="Kuo A."/>
            <person name="Liang C."/>
            <person name="Lipzen A."/>
            <person name="Lutzoni F."/>
            <person name="Magnuson J."/>
            <person name="Mondo S."/>
            <person name="Nolan M."/>
            <person name="Ohm R."/>
            <person name="Pangilinan J."/>
            <person name="Park H.-J."/>
            <person name="Ramirez L."/>
            <person name="Alfaro M."/>
            <person name="Sun H."/>
            <person name="Tritt A."/>
            <person name="Yoshinaga Y."/>
            <person name="Zwiers L.-H."/>
            <person name="Turgeon B."/>
            <person name="Goodwin S."/>
            <person name="Spatafora J."/>
            <person name="Crous P."/>
            <person name="Grigoriev I."/>
        </authorList>
    </citation>
    <scope>NUCLEOTIDE SEQUENCE</scope>
    <source>
        <strain evidence="4">CBS 122368</strain>
    </source>
</reference>
<dbReference type="SUPFAM" id="SSF51735">
    <property type="entry name" value="NAD(P)-binding Rossmann-fold domains"/>
    <property type="match status" value="1"/>
</dbReference>
<feature type="domain" description="NmrA-like" evidence="3">
    <location>
        <begin position="5"/>
        <end position="306"/>
    </location>
</feature>
<dbReference type="InterPro" id="IPR008030">
    <property type="entry name" value="NmrA-like"/>
</dbReference>
<accession>A0A6A6IAH0</accession>
<dbReference type="AlphaFoldDB" id="A0A6A6IAH0"/>
<evidence type="ECO:0000259" key="3">
    <source>
        <dbReference type="Pfam" id="PF05368"/>
    </source>
</evidence>